<name>A0AAV4XTI8_CAEEX</name>
<sequence>MRSLLVSSQTTDGCFPPRCRFSRSKVIFALALVDRNDGYKSGNLKTNRSKIAQLISRNPMANTDKEKGELFLAHGLEF</sequence>
<evidence type="ECO:0000313" key="2">
    <source>
        <dbReference type="Proteomes" id="UP001054945"/>
    </source>
</evidence>
<comment type="caution">
    <text evidence="1">The sequence shown here is derived from an EMBL/GenBank/DDBJ whole genome shotgun (WGS) entry which is preliminary data.</text>
</comment>
<dbReference type="Proteomes" id="UP001054945">
    <property type="component" value="Unassembled WGS sequence"/>
</dbReference>
<evidence type="ECO:0000313" key="1">
    <source>
        <dbReference type="EMBL" id="GIY98042.1"/>
    </source>
</evidence>
<reference evidence="1 2" key="1">
    <citation type="submission" date="2021-06" db="EMBL/GenBank/DDBJ databases">
        <title>Caerostris extrusa draft genome.</title>
        <authorList>
            <person name="Kono N."/>
            <person name="Arakawa K."/>
        </authorList>
    </citation>
    <scope>NUCLEOTIDE SEQUENCE [LARGE SCALE GENOMIC DNA]</scope>
</reference>
<keyword evidence="2" id="KW-1185">Reference proteome</keyword>
<gene>
    <name evidence="1" type="ORF">CEXT_217941</name>
</gene>
<protein>
    <submittedName>
        <fullName evidence="1">Uncharacterized protein</fullName>
    </submittedName>
</protein>
<dbReference type="EMBL" id="BPLR01018250">
    <property type="protein sequence ID" value="GIY98042.1"/>
    <property type="molecule type" value="Genomic_DNA"/>
</dbReference>
<accession>A0AAV4XTI8</accession>
<organism evidence="1 2">
    <name type="scientific">Caerostris extrusa</name>
    <name type="common">Bark spider</name>
    <name type="synonym">Caerostris bankana</name>
    <dbReference type="NCBI Taxonomy" id="172846"/>
    <lineage>
        <taxon>Eukaryota</taxon>
        <taxon>Metazoa</taxon>
        <taxon>Ecdysozoa</taxon>
        <taxon>Arthropoda</taxon>
        <taxon>Chelicerata</taxon>
        <taxon>Arachnida</taxon>
        <taxon>Araneae</taxon>
        <taxon>Araneomorphae</taxon>
        <taxon>Entelegynae</taxon>
        <taxon>Araneoidea</taxon>
        <taxon>Araneidae</taxon>
        <taxon>Caerostris</taxon>
    </lineage>
</organism>
<proteinExistence type="predicted"/>
<dbReference type="AlphaFoldDB" id="A0AAV4XTI8"/>